<protein>
    <submittedName>
        <fullName evidence="1">Uncharacterized protein</fullName>
    </submittedName>
</protein>
<dbReference type="EMBL" id="JAKLUA010000055">
    <property type="protein sequence ID" value="MCG2673410.1"/>
    <property type="molecule type" value="Genomic_DNA"/>
</dbReference>
<name>A0ABS9M2B8_9BRAD</name>
<evidence type="ECO:0000313" key="1">
    <source>
        <dbReference type="EMBL" id="MCG2673410.1"/>
    </source>
</evidence>
<proteinExistence type="predicted"/>
<sequence length="72" mass="7686">MALPKVAGLKVIKSVTRPMPAEQLANWRGQSTPIIVDIDTDTPGGGQRYSYICANDPKGGVFVQRTFTPAGP</sequence>
<dbReference type="RefSeq" id="WP_237874403.1">
    <property type="nucleotide sequence ID" value="NZ_JAKLUA010000055.1"/>
</dbReference>
<accession>A0ABS9M2B8</accession>
<gene>
    <name evidence="1" type="ORF">L6637_41900</name>
</gene>
<dbReference type="Proteomes" id="UP001139012">
    <property type="component" value="Unassembled WGS sequence"/>
</dbReference>
<evidence type="ECO:0000313" key="2">
    <source>
        <dbReference type="Proteomes" id="UP001139012"/>
    </source>
</evidence>
<comment type="caution">
    <text evidence="1">The sequence shown here is derived from an EMBL/GenBank/DDBJ whole genome shotgun (WGS) entry which is preliminary data.</text>
</comment>
<organism evidence="1 2">
    <name type="scientific">Bradyrhizobium zhengyangense</name>
    <dbReference type="NCBI Taxonomy" id="2911009"/>
    <lineage>
        <taxon>Bacteria</taxon>
        <taxon>Pseudomonadati</taxon>
        <taxon>Pseudomonadota</taxon>
        <taxon>Alphaproteobacteria</taxon>
        <taxon>Hyphomicrobiales</taxon>
        <taxon>Nitrobacteraceae</taxon>
        <taxon>Bradyrhizobium</taxon>
    </lineage>
</organism>
<reference evidence="1" key="1">
    <citation type="submission" date="2022-01" db="EMBL/GenBank/DDBJ databases">
        <title>Genome sequnece data of strain Bradyrhizobium sp. nov.</title>
        <authorList>
            <person name="Zhang J."/>
        </authorList>
    </citation>
    <scope>NUCLEOTIDE SEQUENCE</scope>
    <source>
        <strain evidence="1">WYCCWR 12774</strain>
    </source>
</reference>
<keyword evidence="2" id="KW-1185">Reference proteome</keyword>